<proteinExistence type="predicted"/>
<evidence type="ECO:0000313" key="2">
    <source>
        <dbReference type="Proteomes" id="UP001162060"/>
    </source>
</evidence>
<dbReference type="Proteomes" id="UP001162060">
    <property type="component" value="Unassembled WGS sequence"/>
</dbReference>
<gene>
    <name evidence="1" type="ORF">PM001_LOCUS18883</name>
</gene>
<evidence type="ECO:0000313" key="1">
    <source>
        <dbReference type="EMBL" id="CAK7933733.1"/>
    </source>
</evidence>
<dbReference type="AlphaFoldDB" id="A0AAV1UKC6"/>
<accession>A0AAV1UKC6</accession>
<sequence length="98" mass="11460">MQFYGLGVRVARQHYRAKKSSDESTLHYLYRLNVNGLRAKTKIKDGPPKVQKEHVKHYIESLDDPEMADQLTILRLAGVDILEDVLRDRQRKKAQRSK</sequence>
<dbReference type="EMBL" id="CAKLBY020000195">
    <property type="protein sequence ID" value="CAK7933733.1"/>
    <property type="molecule type" value="Genomic_DNA"/>
</dbReference>
<protein>
    <submittedName>
        <fullName evidence="1">Uncharacterized protein</fullName>
    </submittedName>
</protein>
<name>A0AAV1UKC6_9STRA</name>
<organism evidence="1 2">
    <name type="scientific">Peronospora matthiolae</name>
    <dbReference type="NCBI Taxonomy" id="2874970"/>
    <lineage>
        <taxon>Eukaryota</taxon>
        <taxon>Sar</taxon>
        <taxon>Stramenopiles</taxon>
        <taxon>Oomycota</taxon>
        <taxon>Peronosporomycetes</taxon>
        <taxon>Peronosporales</taxon>
        <taxon>Peronosporaceae</taxon>
        <taxon>Peronospora</taxon>
    </lineage>
</organism>
<reference evidence="1" key="1">
    <citation type="submission" date="2024-01" db="EMBL/GenBank/DDBJ databases">
        <authorList>
            <person name="Webb A."/>
        </authorList>
    </citation>
    <scope>NUCLEOTIDE SEQUENCE</scope>
    <source>
        <strain evidence="1">Pm1</strain>
    </source>
</reference>
<comment type="caution">
    <text evidence="1">The sequence shown here is derived from an EMBL/GenBank/DDBJ whole genome shotgun (WGS) entry which is preliminary data.</text>
</comment>